<gene>
    <name evidence="11" type="ORF">TPAR_00524</name>
</gene>
<dbReference type="PANTHER" id="PTHR43477">
    <property type="entry name" value="DIHYDROANTICAPSIN 7-DEHYDROGENASE"/>
    <property type="match status" value="1"/>
</dbReference>
<dbReference type="Gene3D" id="3.40.50.720">
    <property type="entry name" value="NAD(P)-binding Rossmann-like Domain"/>
    <property type="match status" value="1"/>
</dbReference>
<feature type="transmembrane region" description="Helical" evidence="9">
    <location>
        <begin position="12"/>
        <end position="31"/>
    </location>
</feature>
<evidence type="ECO:0000259" key="10">
    <source>
        <dbReference type="Pfam" id="PF01490"/>
    </source>
</evidence>
<comment type="similarity">
    <text evidence="2">Belongs to the short-chain dehydrogenases/reductases (SDR) family.</text>
</comment>
<comment type="caution">
    <text evidence="11">The sequence shown here is derived from an EMBL/GenBank/DDBJ whole genome shotgun (WGS) entry which is preliminary data.</text>
</comment>
<dbReference type="EMBL" id="PKSG01000049">
    <property type="protein sequence ID" value="POR39271.1"/>
    <property type="molecule type" value="Genomic_DNA"/>
</dbReference>
<keyword evidence="5 9" id="KW-1133">Transmembrane helix</keyword>
<feature type="transmembrane region" description="Helical" evidence="9">
    <location>
        <begin position="165"/>
        <end position="187"/>
    </location>
</feature>
<dbReference type="STRING" id="94208.A0A2S4LA57"/>
<evidence type="ECO:0000256" key="7">
    <source>
        <dbReference type="ARBA" id="ARBA00023136"/>
    </source>
</evidence>
<dbReference type="GO" id="GO:0016020">
    <property type="term" value="C:membrane"/>
    <property type="evidence" value="ECO:0007669"/>
    <property type="project" value="UniProtKB-SubCell"/>
</dbReference>
<dbReference type="InterPro" id="IPR036291">
    <property type="entry name" value="NAD(P)-bd_dom_sf"/>
</dbReference>
<keyword evidence="4" id="KW-0521">NADP</keyword>
<dbReference type="OrthoDB" id="294295at2759"/>
<evidence type="ECO:0000256" key="3">
    <source>
        <dbReference type="ARBA" id="ARBA00022692"/>
    </source>
</evidence>
<keyword evidence="12" id="KW-1185">Reference proteome</keyword>
<keyword evidence="3 9" id="KW-0812">Transmembrane</keyword>
<keyword evidence="6" id="KW-0560">Oxidoreductase</keyword>
<evidence type="ECO:0000256" key="1">
    <source>
        <dbReference type="ARBA" id="ARBA00004370"/>
    </source>
</evidence>
<feature type="transmembrane region" description="Helical" evidence="9">
    <location>
        <begin position="208"/>
        <end position="231"/>
    </location>
</feature>
<sequence>MGDPVFSAWPAPGASFVSIMVAFLNICYTFIGQITLPSFIAEMTDPRDFPKALWSCTIAELVVFCTIGITIYKFTGIQYMTSPAFGGLENMYKILSFSFMLPTIVILGAVYASITGRFVFIRLFSDSKHMYSHTVTGWLSWGGILIIIWVLGFVVSQVIPFFSSLLALVAAVFDAFFGFIYWGVAWFRMRSADRREGRRVRSKEWDMVLVLFNVFLVFLGTILFLVVGTIASIQHIMEQFAVGAVKGIGLLNTRLLMSALDEPPPSCRWVGPGVGAATGRRGLAPPEVRTPRTVARLQAHVNAIGASPDGVSSKTCDLSQPDTIEHNVLQLLEFATEGGKLDHVVFTAGDAISAIALEDVTVEIIHKTGMVRQVGSITLAKYLPRYMNVSVRSSTVTGGTNTWRPGPNWAIIAGSGGAIEGLSRGFAVGLAPVRVNCVQLGDVHEERQPAVLESLRREGITGPRPTFASAPRRAESRLLTPES</sequence>
<evidence type="ECO:0000313" key="12">
    <source>
        <dbReference type="Proteomes" id="UP000237481"/>
    </source>
</evidence>
<protein>
    <submittedName>
        <fullName evidence="11">N amino acid transport system protein</fullName>
    </submittedName>
</protein>
<feature type="region of interest" description="Disordered" evidence="8">
    <location>
        <begin position="456"/>
        <end position="483"/>
    </location>
</feature>
<evidence type="ECO:0000313" key="11">
    <source>
        <dbReference type="EMBL" id="POR39271.1"/>
    </source>
</evidence>
<dbReference type="Pfam" id="PF01490">
    <property type="entry name" value="Aa_trans"/>
    <property type="match status" value="1"/>
</dbReference>
<name>A0A2S4LA57_9HYPO</name>
<feature type="transmembrane region" description="Helical" evidence="9">
    <location>
        <begin position="94"/>
        <end position="114"/>
    </location>
</feature>
<feature type="domain" description="Amino acid transporter transmembrane" evidence="10">
    <location>
        <begin position="15"/>
        <end position="222"/>
    </location>
</feature>
<evidence type="ECO:0000256" key="9">
    <source>
        <dbReference type="SAM" id="Phobius"/>
    </source>
</evidence>
<dbReference type="Proteomes" id="UP000237481">
    <property type="component" value="Unassembled WGS sequence"/>
</dbReference>
<dbReference type="AlphaFoldDB" id="A0A2S4LA57"/>
<dbReference type="Pfam" id="PF23441">
    <property type="entry name" value="SDR"/>
    <property type="match status" value="1"/>
</dbReference>
<reference evidence="11 12" key="1">
    <citation type="submission" date="2018-01" db="EMBL/GenBank/DDBJ databases">
        <title>Harnessing the power of phylogenomics to disentangle the directionality and signatures of interkingdom host jumping in the parasitic fungal genus Tolypocladium.</title>
        <authorList>
            <person name="Quandt C.A."/>
            <person name="Patterson W."/>
            <person name="Spatafora J.W."/>
        </authorList>
    </citation>
    <scope>NUCLEOTIDE SEQUENCE [LARGE SCALE GENOMIC DNA]</scope>
    <source>
        <strain evidence="11 12">NRBC 100945</strain>
    </source>
</reference>
<dbReference type="GO" id="GO:0016491">
    <property type="term" value="F:oxidoreductase activity"/>
    <property type="evidence" value="ECO:0007669"/>
    <property type="project" value="UniProtKB-KW"/>
</dbReference>
<dbReference type="InterPro" id="IPR013057">
    <property type="entry name" value="AA_transpt_TM"/>
</dbReference>
<feature type="transmembrane region" description="Helical" evidence="9">
    <location>
        <begin position="52"/>
        <end position="74"/>
    </location>
</feature>
<proteinExistence type="inferred from homology"/>
<feature type="transmembrane region" description="Helical" evidence="9">
    <location>
        <begin position="135"/>
        <end position="159"/>
    </location>
</feature>
<evidence type="ECO:0000256" key="5">
    <source>
        <dbReference type="ARBA" id="ARBA00022989"/>
    </source>
</evidence>
<dbReference type="InterPro" id="IPR057571">
    <property type="entry name" value="SDR_PhqE-like"/>
</dbReference>
<evidence type="ECO:0000256" key="6">
    <source>
        <dbReference type="ARBA" id="ARBA00023002"/>
    </source>
</evidence>
<comment type="subcellular location">
    <subcellularLocation>
        <location evidence="1">Membrane</location>
    </subcellularLocation>
</comment>
<dbReference type="InterPro" id="IPR051122">
    <property type="entry name" value="SDR_DHRS6-like"/>
</dbReference>
<keyword evidence="7 9" id="KW-0472">Membrane</keyword>
<dbReference type="PANTHER" id="PTHR43477:SF1">
    <property type="entry name" value="DIHYDROANTICAPSIN 7-DEHYDROGENASE"/>
    <property type="match status" value="1"/>
</dbReference>
<evidence type="ECO:0000256" key="4">
    <source>
        <dbReference type="ARBA" id="ARBA00022857"/>
    </source>
</evidence>
<accession>A0A2S4LA57</accession>
<evidence type="ECO:0000256" key="8">
    <source>
        <dbReference type="SAM" id="MobiDB-lite"/>
    </source>
</evidence>
<evidence type="ECO:0000256" key="2">
    <source>
        <dbReference type="ARBA" id="ARBA00006484"/>
    </source>
</evidence>
<organism evidence="11 12">
    <name type="scientific">Tolypocladium paradoxum</name>
    <dbReference type="NCBI Taxonomy" id="94208"/>
    <lineage>
        <taxon>Eukaryota</taxon>
        <taxon>Fungi</taxon>
        <taxon>Dikarya</taxon>
        <taxon>Ascomycota</taxon>
        <taxon>Pezizomycotina</taxon>
        <taxon>Sordariomycetes</taxon>
        <taxon>Hypocreomycetidae</taxon>
        <taxon>Hypocreales</taxon>
        <taxon>Ophiocordycipitaceae</taxon>
        <taxon>Tolypocladium</taxon>
    </lineage>
</organism>
<dbReference type="SUPFAM" id="SSF51735">
    <property type="entry name" value="NAD(P)-binding Rossmann-fold domains"/>
    <property type="match status" value="1"/>
</dbReference>